<evidence type="ECO:0000256" key="8">
    <source>
        <dbReference type="ARBA" id="ARBA00023136"/>
    </source>
</evidence>
<evidence type="ECO:0000256" key="1">
    <source>
        <dbReference type="ARBA" id="ARBA00001936"/>
    </source>
</evidence>
<dbReference type="AlphaFoldDB" id="A0AAD4R4P0"/>
<feature type="transmembrane region" description="Helical" evidence="10">
    <location>
        <begin position="355"/>
        <end position="377"/>
    </location>
</feature>
<dbReference type="PANTHER" id="PTHR13315:SF0">
    <property type="entry name" value="METALLOPHOSPHOESTERASE 1"/>
    <property type="match status" value="1"/>
</dbReference>
<keyword evidence="9" id="KW-0464">Manganese</keyword>
<dbReference type="InterPro" id="IPR029052">
    <property type="entry name" value="Metallo-depent_PP-like"/>
</dbReference>
<dbReference type="InterPro" id="IPR004843">
    <property type="entry name" value="Calcineurin-like_PHP"/>
</dbReference>
<reference evidence="12" key="1">
    <citation type="submission" date="2022-01" db="EMBL/GenBank/DDBJ databases">
        <title>Genome Sequence Resource for Two Populations of Ditylenchus destructor, the Migratory Endoparasitic Phytonematode.</title>
        <authorList>
            <person name="Zhang H."/>
            <person name="Lin R."/>
            <person name="Xie B."/>
        </authorList>
    </citation>
    <scope>NUCLEOTIDE SEQUENCE</scope>
    <source>
        <strain evidence="12">BazhouSP</strain>
    </source>
</reference>
<evidence type="ECO:0000256" key="9">
    <source>
        <dbReference type="ARBA" id="ARBA00023211"/>
    </source>
</evidence>
<evidence type="ECO:0000256" key="6">
    <source>
        <dbReference type="ARBA" id="ARBA00022801"/>
    </source>
</evidence>
<keyword evidence="13" id="KW-1185">Reference proteome</keyword>
<evidence type="ECO:0000256" key="3">
    <source>
        <dbReference type="ARBA" id="ARBA00008895"/>
    </source>
</evidence>
<comment type="cofactor">
    <cofactor evidence="1">
        <name>Mn(2+)</name>
        <dbReference type="ChEBI" id="CHEBI:29035"/>
    </cofactor>
</comment>
<dbReference type="GO" id="GO:0016787">
    <property type="term" value="F:hydrolase activity"/>
    <property type="evidence" value="ECO:0007669"/>
    <property type="project" value="UniProtKB-KW"/>
</dbReference>
<comment type="caution">
    <text evidence="12">The sequence shown here is derived from an EMBL/GenBank/DDBJ whole genome shotgun (WGS) entry which is preliminary data.</text>
</comment>
<comment type="subcellular location">
    <subcellularLocation>
        <location evidence="2">Membrane</location>
        <topology evidence="2">Multi-pass membrane protein</topology>
    </subcellularLocation>
</comment>
<comment type="similarity">
    <text evidence="3">Belongs to the metallophosphoesterase superfamily. MPPE1 family.</text>
</comment>
<dbReference type="PANTHER" id="PTHR13315">
    <property type="entry name" value="METALLO PHOSPHOESTERASE RELATED"/>
    <property type="match status" value="1"/>
</dbReference>
<name>A0AAD4R4P0_9BILA</name>
<dbReference type="GO" id="GO:0006506">
    <property type="term" value="P:GPI anchor biosynthetic process"/>
    <property type="evidence" value="ECO:0007669"/>
    <property type="project" value="InterPro"/>
</dbReference>
<dbReference type="Gene3D" id="3.60.21.10">
    <property type="match status" value="1"/>
</dbReference>
<keyword evidence="6" id="KW-0378">Hydrolase</keyword>
<evidence type="ECO:0000256" key="10">
    <source>
        <dbReference type="SAM" id="Phobius"/>
    </source>
</evidence>
<dbReference type="SUPFAM" id="SSF56300">
    <property type="entry name" value="Metallo-dependent phosphatases"/>
    <property type="match status" value="1"/>
</dbReference>
<dbReference type="GO" id="GO:0016020">
    <property type="term" value="C:membrane"/>
    <property type="evidence" value="ECO:0007669"/>
    <property type="project" value="UniProtKB-SubCell"/>
</dbReference>
<evidence type="ECO:0000313" key="13">
    <source>
        <dbReference type="Proteomes" id="UP001201812"/>
    </source>
</evidence>
<evidence type="ECO:0000256" key="2">
    <source>
        <dbReference type="ARBA" id="ARBA00004141"/>
    </source>
</evidence>
<dbReference type="EMBL" id="JAKKPZ010000004">
    <property type="protein sequence ID" value="KAI1722285.1"/>
    <property type="molecule type" value="Genomic_DNA"/>
</dbReference>
<gene>
    <name evidence="12" type="ORF">DdX_04597</name>
</gene>
<accession>A0AAD4R4P0</accession>
<keyword evidence="4 10" id="KW-0812">Transmembrane</keyword>
<evidence type="ECO:0000256" key="4">
    <source>
        <dbReference type="ARBA" id="ARBA00022692"/>
    </source>
</evidence>
<keyword evidence="5" id="KW-0479">Metal-binding</keyword>
<protein>
    <submittedName>
        <fullName evidence="12">Calcineurin-like phosphoesterase domain-containing protein</fullName>
    </submittedName>
</protein>
<organism evidence="12 13">
    <name type="scientific">Ditylenchus destructor</name>
    <dbReference type="NCBI Taxonomy" id="166010"/>
    <lineage>
        <taxon>Eukaryota</taxon>
        <taxon>Metazoa</taxon>
        <taxon>Ecdysozoa</taxon>
        <taxon>Nematoda</taxon>
        <taxon>Chromadorea</taxon>
        <taxon>Rhabditida</taxon>
        <taxon>Tylenchina</taxon>
        <taxon>Tylenchomorpha</taxon>
        <taxon>Sphaerularioidea</taxon>
        <taxon>Anguinidae</taxon>
        <taxon>Anguininae</taxon>
        <taxon>Ditylenchus</taxon>
    </lineage>
</organism>
<dbReference type="GO" id="GO:0046872">
    <property type="term" value="F:metal ion binding"/>
    <property type="evidence" value="ECO:0007669"/>
    <property type="project" value="UniProtKB-KW"/>
</dbReference>
<keyword evidence="7 10" id="KW-1133">Transmembrane helix</keyword>
<feature type="transmembrane region" description="Helical" evidence="10">
    <location>
        <begin position="23"/>
        <end position="45"/>
    </location>
</feature>
<evidence type="ECO:0000256" key="7">
    <source>
        <dbReference type="ARBA" id="ARBA00022989"/>
    </source>
</evidence>
<dbReference type="InterPro" id="IPR033308">
    <property type="entry name" value="PGAP5/Cdc1/Ted1"/>
</dbReference>
<evidence type="ECO:0000256" key="5">
    <source>
        <dbReference type="ARBA" id="ARBA00022723"/>
    </source>
</evidence>
<feature type="domain" description="Calcineurin-like phosphoesterase" evidence="11">
    <location>
        <begin position="66"/>
        <end position="304"/>
    </location>
</feature>
<evidence type="ECO:0000313" key="12">
    <source>
        <dbReference type="EMBL" id="KAI1722285.1"/>
    </source>
</evidence>
<proteinExistence type="inferred from homology"/>
<dbReference type="Proteomes" id="UP001201812">
    <property type="component" value="Unassembled WGS sequence"/>
</dbReference>
<evidence type="ECO:0000259" key="11">
    <source>
        <dbReference type="Pfam" id="PF00149"/>
    </source>
</evidence>
<sequence length="405" mass="46914">MIGLKSAVRRCLRPLNWFRGKTILLVLSPILVLVFNEYLIFYLALFRCNWPSLSAPGNKNSFNATNVLILADTHLLGIYRGNRFDKLKREWQMYRSFQTAISMFNPEAVFFLGDLLDEGLLGLDSLFNTYVEQFDALFYTPEKTKRFYVAGNHDIGFHHEIYPMRLNRFSRSFGVPPAVQQIELNGNIIILLNSMAMEGDGCRLCGEAEREIERIGRLLNCTRKFAEDCKGKLQIAYSRPIIMQHFPLFRRSDEVDCEETADLAPINILSQKFRPRFDCLSKDSTKYLVDMLRPRAVFGGHTHYGCRKWWRSPANLWEYTVPSLSWRNNRRPSFLLVSLSPSELKVESCFLPDEYYVIASYVVFLVIWLTAVLFNCISLCKRMKRSKVCKNLTPSLTNVGKVNIE</sequence>
<keyword evidence="8 10" id="KW-0472">Membrane</keyword>
<dbReference type="Pfam" id="PF00149">
    <property type="entry name" value="Metallophos"/>
    <property type="match status" value="1"/>
</dbReference>